<evidence type="ECO:0008006" key="4">
    <source>
        <dbReference type="Google" id="ProtNLM"/>
    </source>
</evidence>
<proteinExistence type="predicted"/>
<evidence type="ECO:0000256" key="1">
    <source>
        <dbReference type="SAM" id="MobiDB-lite"/>
    </source>
</evidence>
<dbReference type="Proteomes" id="UP000242501">
    <property type="component" value="Unassembled WGS sequence"/>
</dbReference>
<accession>A0A1G6GYM0</accession>
<organism evidence="2 3">
    <name type="scientific">Acinetobacter boissieri</name>
    <dbReference type="NCBI Taxonomy" id="1219383"/>
    <lineage>
        <taxon>Bacteria</taxon>
        <taxon>Pseudomonadati</taxon>
        <taxon>Pseudomonadota</taxon>
        <taxon>Gammaproteobacteria</taxon>
        <taxon>Moraxellales</taxon>
        <taxon>Moraxellaceae</taxon>
        <taxon>Acinetobacter</taxon>
    </lineage>
</organism>
<dbReference type="AlphaFoldDB" id="A0A1G6GYM0"/>
<protein>
    <recommendedName>
        <fullName evidence="4">Phage portal protein, lambda family</fullName>
    </recommendedName>
</protein>
<keyword evidence="3" id="KW-1185">Reference proteome</keyword>
<evidence type="ECO:0000313" key="3">
    <source>
        <dbReference type="Proteomes" id="UP000242501"/>
    </source>
</evidence>
<evidence type="ECO:0000313" key="2">
    <source>
        <dbReference type="EMBL" id="SDB86988.1"/>
    </source>
</evidence>
<name>A0A1G6GYM0_9GAMM</name>
<reference evidence="3" key="1">
    <citation type="submission" date="2016-09" db="EMBL/GenBank/DDBJ databases">
        <authorList>
            <person name="Varghese N."/>
            <person name="Submissions S."/>
        </authorList>
    </citation>
    <scope>NUCLEOTIDE SEQUENCE [LARGE SCALE GENOMIC DNA]</scope>
    <source>
        <strain evidence="3">ANC 4422</strain>
    </source>
</reference>
<dbReference type="STRING" id="1219383.SAMN05421733_10326"/>
<gene>
    <name evidence="2" type="ORF">SAMN05421733_10326</name>
</gene>
<feature type="region of interest" description="Disordered" evidence="1">
    <location>
        <begin position="508"/>
        <end position="530"/>
    </location>
</feature>
<sequence length="530" mass="58934">MAVSDILAILLNTTSSGDVSSNAIVTASQESMAHAQDAMNPFSLGTFEGKKNKRRTRKEIYTKWEQMLRFAPISEAMGIHITAALGGDVNTSQQVFITPSESLRQAIEKGGSKEQLQRLEKRIKPMERLINKYIVKVCRDAIGFGDGYIRVYGKKGIGVVDFLANEYTYPPLIQAYEQGNKTVVYQALDAKTWQKVVSKLNMIQMLRLKMPRITHVPQYDLTDTLYISKTLQADTLEELPIIQAPVGGSFCAEVEEFYDNIVLALSSMNSQQIADAVNQMFLSVNMTAMPPAQRKAYVDGLQGIIQDHEKYVRSALEGGEALWNTKYHLLPTTNEKQILNPIGDIKGQRQQTINTETFMINVRLLMGGLGLDPSMVGWADMMSGGLGDGAAFHTSSQIMRRSLMIRQATSEFINKILALDWGYAFGEEFTHNDYPWQIDFYSDQSAAMTEAISNQQTRMNAVAIKAQAIAALKELQLSEAVLVQMLERDAGIDYDEAVAMAKDLSQSVETPLMGDGEESQTLDNIDAEEI</sequence>
<feature type="compositionally biased region" description="Acidic residues" evidence="1">
    <location>
        <begin position="515"/>
        <end position="530"/>
    </location>
</feature>
<dbReference type="RefSeq" id="WP_244518160.1">
    <property type="nucleotide sequence ID" value="NZ_FMYL01000003.1"/>
</dbReference>
<dbReference type="EMBL" id="FMYL01000003">
    <property type="protein sequence ID" value="SDB86988.1"/>
    <property type="molecule type" value="Genomic_DNA"/>
</dbReference>